<comment type="caution">
    <text evidence="7">The sequence shown here is derived from an EMBL/GenBank/DDBJ whole genome shotgun (WGS) entry which is preliminary data.</text>
</comment>
<keyword evidence="4" id="KW-0687">Ribonucleoprotein</keyword>
<protein>
    <recommendedName>
        <fullName evidence="6">DFDF domain-containing protein</fullName>
    </recommendedName>
</protein>
<dbReference type="InterPro" id="IPR019050">
    <property type="entry name" value="FDF_dom"/>
</dbReference>
<organism evidence="7 8">
    <name type="scientific">Ovis aries</name>
    <name type="common">Sheep</name>
    <dbReference type="NCBI Taxonomy" id="9940"/>
    <lineage>
        <taxon>Eukaryota</taxon>
        <taxon>Metazoa</taxon>
        <taxon>Chordata</taxon>
        <taxon>Craniata</taxon>
        <taxon>Vertebrata</taxon>
        <taxon>Euteleostomi</taxon>
        <taxon>Mammalia</taxon>
        <taxon>Eutheria</taxon>
        <taxon>Laurasiatheria</taxon>
        <taxon>Artiodactyla</taxon>
        <taxon>Ruminantia</taxon>
        <taxon>Pecora</taxon>
        <taxon>Bovidae</taxon>
        <taxon>Caprinae</taxon>
        <taxon>Ovis</taxon>
    </lineage>
</organism>
<feature type="domain" description="DFDF" evidence="6">
    <location>
        <begin position="73"/>
        <end position="109"/>
    </location>
</feature>
<feature type="compositionally biased region" description="Basic residues" evidence="5">
    <location>
        <begin position="51"/>
        <end position="65"/>
    </location>
</feature>
<gene>
    <name evidence="7" type="ORF">JEQ12_011682</name>
</gene>
<evidence type="ECO:0000313" key="7">
    <source>
        <dbReference type="EMBL" id="KAG5196046.1"/>
    </source>
</evidence>
<evidence type="ECO:0000259" key="6">
    <source>
        <dbReference type="PROSITE" id="PS51512"/>
    </source>
</evidence>
<proteinExistence type="inferred from homology"/>
<dbReference type="SMART" id="SM01199">
    <property type="entry name" value="FDF"/>
    <property type="match status" value="1"/>
</dbReference>
<dbReference type="GO" id="GO:1990904">
    <property type="term" value="C:ribonucleoprotein complex"/>
    <property type="evidence" value="ECO:0007669"/>
    <property type="project" value="UniProtKB-KW"/>
</dbReference>
<dbReference type="Pfam" id="PF09532">
    <property type="entry name" value="FDF"/>
    <property type="match status" value="1"/>
</dbReference>
<dbReference type="PROSITE" id="PS51512">
    <property type="entry name" value="DFDF"/>
    <property type="match status" value="1"/>
</dbReference>
<name>A0A836CUJ6_SHEEP</name>
<evidence type="ECO:0000313" key="8">
    <source>
        <dbReference type="Proteomes" id="UP000664991"/>
    </source>
</evidence>
<feature type="region of interest" description="Disordered" evidence="5">
    <location>
        <begin position="195"/>
        <end position="216"/>
    </location>
</feature>
<evidence type="ECO:0000256" key="1">
    <source>
        <dbReference type="ARBA" id="ARBA00010415"/>
    </source>
</evidence>
<dbReference type="SMART" id="SM01271">
    <property type="entry name" value="LSM14"/>
    <property type="match status" value="1"/>
</dbReference>
<sequence>MSGSSGTPNLGSKINVISKAQIHYKGVLYTIDWDNATVALAKVRNFENRRPQRRHSGNRQTRNRSRGQSCPTNIKENTIQFEGDFDFERANAQFSREELDKEFKKKLNFQDDKAEKGEGKDLDVVTQSEEATAEEDHLGPRCYYNTSKSLLDNISEPKTSSRWMMCAEERKLNTETFRVSGRFLRSRSFWGGFRGGRGNGATHRNPTSHRAGTGRV</sequence>
<evidence type="ECO:0000256" key="3">
    <source>
        <dbReference type="ARBA" id="ARBA00022845"/>
    </source>
</evidence>
<dbReference type="EMBL" id="JAEMGP010000022">
    <property type="protein sequence ID" value="KAG5196046.1"/>
    <property type="molecule type" value="Genomic_DNA"/>
</dbReference>
<keyword evidence="2" id="KW-0217">Developmental protein</keyword>
<comment type="similarity">
    <text evidence="1">Belongs to the LSM14 family.</text>
</comment>
<dbReference type="Gene3D" id="2.30.30.100">
    <property type="match status" value="1"/>
</dbReference>
<dbReference type="PANTHER" id="PTHR13586">
    <property type="entry name" value="SCD6 PROTEIN-RELATED"/>
    <property type="match status" value="1"/>
</dbReference>
<dbReference type="InterPro" id="IPR010920">
    <property type="entry name" value="LSM_dom_sf"/>
</dbReference>
<dbReference type="AlphaFoldDB" id="A0A836CUJ6"/>
<reference evidence="7 8" key="1">
    <citation type="submission" date="2020-12" db="EMBL/GenBank/DDBJ databases">
        <title>De novo assembly of Tibetan sheep genome.</title>
        <authorList>
            <person name="Li X."/>
        </authorList>
    </citation>
    <scope>NUCLEOTIDE SEQUENCE [LARGE SCALE GENOMIC DNA]</scope>
    <source>
        <tissue evidence="7">Heart</tissue>
    </source>
</reference>
<dbReference type="SUPFAM" id="SSF50182">
    <property type="entry name" value="Sm-like ribonucleoproteins"/>
    <property type="match status" value="1"/>
</dbReference>
<dbReference type="PANTHER" id="PTHR13586:SF1">
    <property type="entry name" value="PROTEIN LSM14 HOMOLOG B"/>
    <property type="match status" value="1"/>
</dbReference>
<dbReference type="GO" id="GO:0006417">
    <property type="term" value="P:regulation of translation"/>
    <property type="evidence" value="ECO:0007669"/>
    <property type="project" value="UniProtKB-KW"/>
</dbReference>
<dbReference type="GO" id="GO:0003729">
    <property type="term" value="F:mRNA binding"/>
    <property type="evidence" value="ECO:0007669"/>
    <property type="project" value="TreeGrafter"/>
</dbReference>
<evidence type="ECO:0000256" key="2">
    <source>
        <dbReference type="ARBA" id="ARBA00022473"/>
    </source>
</evidence>
<dbReference type="InterPro" id="IPR025762">
    <property type="entry name" value="DFDF"/>
</dbReference>
<evidence type="ECO:0000256" key="5">
    <source>
        <dbReference type="SAM" id="MobiDB-lite"/>
    </source>
</evidence>
<keyword evidence="3" id="KW-0810">Translation regulation</keyword>
<feature type="region of interest" description="Disordered" evidence="5">
    <location>
        <begin position="48"/>
        <end position="74"/>
    </location>
</feature>
<dbReference type="InterPro" id="IPR025609">
    <property type="entry name" value="Lsm14-like_N"/>
</dbReference>
<dbReference type="Proteomes" id="UP000664991">
    <property type="component" value="Unassembled WGS sequence"/>
</dbReference>
<accession>A0A836CUJ6</accession>
<evidence type="ECO:0000256" key="4">
    <source>
        <dbReference type="ARBA" id="ARBA00023274"/>
    </source>
</evidence>
<dbReference type="Pfam" id="PF12701">
    <property type="entry name" value="LSM14"/>
    <property type="match status" value="1"/>
</dbReference>